<comment type="similarity">
    <text evidence="6">Belongs to the LptE lipoprotein family.</text>
</comment>
<keyword evidence="3 6" id="KW-0564">Palmitate</keyword>
<evidence type="ECO:0000256" key="6">
    <source>
        <dbReference type="HAMAP-Rule" id="MF_01186"/>
    </source>
</evidence>
<comment type="caution">
    <text evidence="7">The sequence shown here is derived from an EMBL/GenBank/DDBJ whole genome shotgun (WGS) entry which is preliminary data.</text>
</comment>
<keyword evidence="8" id="KW-1185">Reference proteome</keyword>
<dbReference type="InterPro" id="IPR007485">
    <property type="entry name" value="LPS_assembly_LptE"/>
</dbReference>
<dbReference type="EMBL" id="BMLX01000007">
    <property type="protein sequence ID" value="GGP23627.1"/>
    <property type="molecule type" value="Genomic_DNA"/>
</dbReference>
<evidence type="ECO:0000256" key="1">
    <source>
        <dbReference type="ARBA" id="ARBA00022729"/>
    </source>
</evidence>
<keyword evidence="2 6" id="KW-0472">Membrane</keyword>
<keyword evidence="5 6" id="KW-0449">Lipoprotein</keyword>
<accession>A0ABQ2PE01</accession>
<organism evidence="7 8">
    <name type="scientific">Silvimonas iriomotensis</name>
    <dbReference type="NCBI Taxonomy" id="449662"/>
    <lineage>
        <taxon>Bacteria</taxon>
        <taxon>Pseudomonadati</taxon>
        <taxon>Pseudomonadota</taxon>
        <taxon>Betaproteobacteria</taxon>
        <taxon>Neisseriales</taxon>
        <taxon>Chitinibacteraceae</taxon>
        <taxon>Silvimonas</taxon>
    </lineage>
</organism>
<dbReference type="Pfam" id="PF04390">
    <property type="entry name" value="LptE"/>
    <property type="match status" value="1"/>
</dbReference>
<comment type="subcellular location">
    <subcellularLocation>
        <location evidence="6">Cell outer membrane</location>
        <topology evidence="6">Lipid-anchor</topology>
    </subcellularLocation>
</comment>
<proteinExistence type="inferred from homology"/>
<evidence type="ECO:0000256" key="3">
    <source>
        <dbReference type="ARBA" id="ARBA00023139"/>
    </source>
</evidence>
<evidence type="ECO:0000256" key="5">
    <source>
        <dbReference type="ARBA" id="ARBA00023288"/>
    </source>
</evidence>
<dbReference type="PANTHER" id="PTHR38098:SF1">
    <property type="entry name" value="LPS-ASSEMBLY LIPOPROTEIN LPTE"/>
    <property type="match status" value="1"/>
</dbReference>
<protein>
    <recommendedName>
        <fullName evidence="6">LPS-assembly lipoprotein LptE</fullName>
    </recommendedName>
</protein>
<dbReference type="Gene3D" id="3.30.160.150">
    <property type="entry name" value="Lipoprotein like domain"/>
    <property type="match status" value="1"/>
</dbReference>
<keyword evidence="1 6" id="KW-0732">Signal</keyword>
<gene>
    <name evidence="6 7" type="primary">lptE</name>
    <name evidence="7" type="ORF">GCM10010970_36270</name>
</gene>
<evidence type="ECO:0000313" key="8">
    <source>
        <dbReference type="Proteomes" id="UP000637267"/>
    </source>
</evidence>
<comment type="function">
    <text evidence="6">Together with LptD, is involved in the assembly of lipopolysaccharide (LPS) at the surface of the outer membrane. Required for the proper assembly of LptD. Binds LPS and may serve as the LPS recognition site at the outer membrane.</text>
</comment>
<evidence type="ECO:0000256" key="2">
    <source>
        <dbReference type="ARBA" id="ARBA00023136"/>
    </source>
</evidence>
<dbReference type="Proteomes" id="UP000637267">
    <property type="component" value="Unassembled WGS sequence"/>
</dbReference>
<dbReference type="PROSITE" id="PS51257">
    <property type="entry name" value="PROKAR_LIPOPROTEIN"/>
    <property type="match status" value="1"/>
</dbReference>
<dbReference type="PANTHER" id="PTHR38098">
    <property type="entry name" value="LPS-ASSEMBLY LIPOPROTEIN LPTE"/>
    <property type="match status" value="1"/>
</dbReference>
<reference evidence="8" key="1">
    <citation type="journal article" date="2019" name="Int. J. Syst. Evol. Microbiol.">
        <title>The Global Catalogue of Microorganisms (GCM) 10K type strain sequencing project: providing services to taxonomists for standard genome sequencing and annotation.</title>
        <authorList>
            <consortium name="The Broad Institute Genomics Platform"/>
            <consortium name="The Broad Institute Genome Sequencing Center for Infectious Disease"/>
            <person name="Wu L."/>
            <person name="Ma J."/>
        </authorList>
    </citation>
    <scope>NUCLEOTIDE SEQUENCE [LARGE SCALE GENOMIC DNA]</scope>
    <source>
        <strain evidence="8">CGMCC 1.8859</strain>
    </source>
</reference>
<keyword evidence="4 6" id="KW-0998">Cell outer membrane</keyword>
<evidence type="ECO:0000256" key="4">
    <source>
        <dbReference type="ARBA" id="ARBA00023237"/>
    </source>
</evidence>
<evidence type="ECO:0000313" key="7">
    <source>
        <dbReference type="EMBL" id="GGP23627.1"/>
    </source>
</evidence>
<sequence>MINTKGSAMTALLRRLTALLLISLLAACGFHLRGQGPNSGFAYPEAYVDGNGGVAQQLRLYLPLLPNVKLVKDATVKDVAKISIASETSNSTVLTINSSGQATEYLTSLVVTFSAWRPDGSAIMESQQITLSRSYSYDPNNPIAMTGESNRLIKDMQQDASQLILRRINAVATHGQDAR</sequence>
<comment type="subunit">
    <text evidence="6">Component of the lipopolysaccharide transport and assembly complex. Interacts with LptD.</text>
</comment>
<dbReference type="HAMAP" id="MF_01186">
    <property type="entry name" value="LPS_assembly_LptE"/>
    <property type="match status" value="1"/>
</dbReference>
<name>A0ABQ2PE01_9NEIS</name>